<gene>
    <name evidence="9" type="ORF">HNQ88_001696</name>
</gene>
<feature type="transmembrane region" description="Helical" evidence="7">
    <location>
        <begin position="169"/>
        <end position="191"/>
    </location>
</feature>
<evidence type="ECO:0000256" key="4">
    <source>
        <dbReference type="ARBA" id="ARBA00022692"/>
    </source>
</evidence>
<evidence type="ECO:0000259" key="8">
    <source>
        <dbReference type="PROSITE" id="PS50850"/>
    </source>
</evidence>
<feature type="transmembrane region" description="Helical" evidence="7">
    <location>
        <begin position="225"/>
        <end position="244"/>
    </location>
</feature>
<dbReference type="PANTHER" id="PTHR23517:SF2">
    <property type="entry name" value="MULTIDRUG RESISTANCE PROTEIN MDTH"/>
    <property type="match status" value="1"/>
</dbReference>
<dbReference type="EMBL" id="JAVDQD010000002">
    <property type="protein sequence ID" value="MDR6238659.1"/>
    <property type="molecule type" value="Genomic_DNA"/>
</dbReference>
<reference evidence="9" key="1">
    <citation type="submission" date="2023-07" db="EMBL/GenBank/DDBJ databases">
        <title>Genomic Encyclopedia of Type Strains, Phase IV (KMG-IV): sequencing the most valuable type-strain genomes for metagenomic binning, comparative biology and taxonomic classification.</title>
        <authorList>
            <person name="Goeker M."/>
        </authorList>
    </citation>
    <scope>NUCLEOTIDE SEQUENCE</scope>
    <source>
        <strain evidence="9">DSM 26174</strain>
    </source>
</reference>
<feature type="transmembrane region" description="Helical" evidence="7">
    <location>
        <begin position="452"/>
        <end position="470"/>
    </location>
</feature>
<evidence type="ECO:0000313" key="9">
    <source>
        <dbReference type="EMBL" id="MDR6238659.1"/>
    </source>
</evidence>
<dbReference type="Gene3D" id="1.20.1250.20">
    <property type="entry name" value="MFS general substrate transporter like domains"/>
    <property type="match status" value="2"/>
</dbReference>
<keyword evidence="10" id="KW-1185">Reference proteome</keyword>
<keyword evidence="6 7" id="KW-0472">Membrane</keyword>
<dbReference type="RefSeq" id="WP_309938167.1">
    <property type="nucleotide sequence ID" value="NZ_AP025305.1"/>
</dbReference>
<dbReference type="GO" id="GO:0022857">
    <property type="term" value="F:transmembrane transporter activity"/>
    <property type="evidence" value="ECO:0007669"/>
    <property type="project" value="InterPro"/>
</dbReference>
<name>A0AAE4BQ29_9BACT</name>
<feature type="transmembrane region" description="Helical" evidence="7">
    <location>
        <begin position="281"/>
        <end position="301"/>
    </location>
</feature>
<feature type="transmembrane region" description="Helical" evidence="7">
    <location>
        <begin position="23"/>
        <end position="43"/>
    </location>
</feature>
<feature type="transmembrane region" description="Helical" evidence="7">
    <location>
        <begin position="81"/>
        <end position="97"/>
    </location>
</feature>
<dbReference type="SUPFAM" id="SSF103473">
    <property type="entry name" value="MFS general substrate transporter"/>
    <property type="match status" value="1"/>
</dbReference>
<dbReference type="InterPro" id="IPR011701">
    <property type="entry name" value="MFS"/>
</dbReference>
<dbReference type="InterPro" id="IPR018456">
    <property type="entry name" value="PTR2_symporter_CS"/>
</dbReference>
<accession>A0AAE4BQ29</accession>
<evidence type="ECO:0000256" key="6">
    <source>
        <dbReference type="ARBA" id="ARBA00023136"/>
    </source>
</evidence>
<dbReference type="InterPro" id="IPR036259">
    <property type="entry name" value="MFS_trans_sf"/>
</dbReference>
<dbReference type="Pfam" id="PF07690">
    <property type="entry name" value="MFS_1"/>
    <property type="match status" value="2"/>
</dbReference>
<dbReference type="PANTHER" id="PTHR23517">
    <property type="entry name" value="RESISTANCE PROTEIN MDTM, PUTATIVE-RELATED-RELATED"/>
    <property type="match status" value="1"/>
</dbReference>
<feature type="transmembrane region" description="Helical" evidence="7">
    <location>
        <begin position="103"/>
        <end position="120"/>
    </location>
</feature>
<sequence length="487" mass="54402">MSVFKKFPRTFWVANVMELFERWAWYGIFASLAVYMVTPVSQGGLEWSQVEKSRVISIITGALYFLPIITGTLADRIGYKKVLIASYAIMCVGYYSMAYITDFWPFVMAFGFMAFGAALFKPVISATISKTTTTENSSIGFGIFYMIVNIGGFLGPIATMSLIKGDGGWTMMFIASAISISINIILVLFFFKEPERDENAAQEPLGELISKSFKNIFEALSDIKLTILLVIFVFFWTVFNQIYYTLPNFIVQWIDTRSIITSVEGFSPWLAEWMTDKNGQVAFQLFTNMNSLAIILLQLIISSAVARMRAINSMISGILVCGVGIGFSMLTNNPYYVVVGIIFFSIGEMASSPKFTEYVGSLAPNEKKGLYMGTSFLPHFVGNIFAGFISGDLYEVLSDKVKLTQKFAAEKGLEISTDLPNDVFFNKVAESMGMTDAQLTQTLWDTYNPGSITYIIFALAIFTVTCLFFYDKFLLRPQVKEKEAVSA</sequence>
<keyword evidence="5 7" id="KW-1133">Transmembrane helix</keyword>
<dbReference type="PROSITE" id="PS01023">
    <property type="entry name" value="PTR2_2"/>
    <property type="match status" value="1"/>
</dbReference>
<feature type="transmembrane region" description="Helical" evidence="7">
    <location>
        <begin position="141"/>
        <end position="163"/>
    </location>
</feature>
<dbReference type="GO" id="GO:0005886">
    <property type="term" value="C:plasma membrane"/>
    <property type="evidence" value="ECO:0007669"/>
    <property type="project" value="UniProtKB-SubCell"/>
</dbReference>
<feature type="transmembrane region" description="Helical" evidence="7">
    <location>
        <begin position="333"/>
        <end position="350"/>
    </location>
</feature>
<comment type="subcellular location">
    <subcellularLocation>
        <location evidence="1">Cell membrane</location>
        <topology evidence="1">Multi-pass membrane protein</topology>
    </subcellularLocation>
</comment>
<feature type="transmembrane region" description="Helical" evidence="7">
    <location>
        <begin position="310"/>
        <end position="327"/>
    </location>
</feature>
<protein>
    <submittedName>
        <fullName evidence="9">Dipeptide/tripeptide permease</fullName>
    </submittedName>
</protein>
<evidence type="ECO:0000256" key="1">
    <source>
        <dbReference type="ARBA" id="ARBA00004651"/>
    </source>
</evidence>
<dbReference type="InterPro" id="IPR020846">
    <property type="entry name" value="MFS_dom"/>
</dbReference>
<feature type="transmembrane region" description="Helical" evidence="7">
    <location>
        <begin position="370"/>
        <end position="389"/>
    </location>
</feature>
<dbReference type="InterPro" id="IPR050171">
    <property type="entry name" value="MFS_Transporters"/>
</dbReference>
<dbReference type="PROSITE" id="PS50850">
    <property type="entry name" value="MFS"/>
    <property type="match status" value="1"/>
</dbReference>
<keyword evidence="3" id="KW-1003">Cell membrane</keyword>
<feature type="transmembrane region" description="Helical" evidence="7">
    <location>
        <begin position="55"/>
        <end position="74"/>
    </location>
</feature>
<evidence type="ECO:0000256" key="7">
    <source>
        <dbReference type="SAM" id="Phobius"/>
    </source>
</evidence>
<keyword evidence="2" id="KW-0813">Transport</keyword>
<dbReference type="AlphaFoldDB" id="A0AAE4BQ29"/>
<evidence type="ECO:0000256" key="2">
    <source>
        <dbReference type="ARBA" id="ARBA00022448"/>
    </source>
</evidence>
<keyword evidence="4 7" id="KW-0812">Transmembrane</keyword>
<comment type="caution">
    <text evidence="9">The sequence shown here is derived from an EMBL/GenBank/DDBJ whole genome shotgun (WGS) entry which is preliminary data.</text>
</comment>
<dbReference type="Proteomes" id="UP001185092">
    <property type="component" value="Unassembled WGS sequence"/>
</dbReference>
<evidence type="ECO:0000256" key="3">
    <source>
        <dbReference type="ARBA" id="ARBA00022475"/>
    </source>
</evidence>
<proteinExistence type="predicted"/>
<organism evidence="9 10">
    <name type="scientific">Aureibacter tunicatorum</name>
    <dbReference type="NCBI Taxonomy" id="866807"/>
    <lineage>
        <taxon>Bacteria</taxon>
        <taxon>Pseudomonadati</taxon>
        <taxon>Bacteroidota</taxon>
        <taxon>Cytophagia</taxon>
        <taxon>Cytophagales</taxon>
        <taxon>Persicobacteraceae</taxon>
        <taxon>Aureibacter</taxon>
    </lineage>
</organism>
<evidence type="ECO:0000256" key="5">
    <source>
        <dbReference type="ARBA" id="ARBA00022989"/>
    </source>
</evidence>
<feature type="domain" description="Major facilitator superfamily (MFS) profile" evidence="8">
    <location>
        <begin position="1"/>
        <end position="475"/>
    </location>
</feature>
<dbReference type="GO" id="GO:0006857">
    <property type="term" value="P:oligopeptide transport"/>
    <property type="evidence" value="ECO:0007669"/>
    <property type="project" value="InterPro"/>
</dbReference>
<evidence type="ECO:0000313" key="10">
    <source>
        <dbReference type="Proteomes" id="UP001185092"/>
    </source>
</evidence>